<dbReference type="InterPro" id="IPR013324">
    <property type="entry name" value="RNA_pol_sigma_r3/r4-like"/>
</dbReference>
<name>A0A1A9KD00_9PSED</name>
<dbReference type="AlphaFoldDB" id="A0A1A9KD00"/>
<evidence type="ECO:0000256" key="3">
    <source>
        <dbReference type="ARBA" id="ARBA00023082"/>
    </source>
</evidence>
<dbReference type="Proteomes" id="UP000077748">
    <property type="component" value="Chromosome"/>
</dbReference>
<dbReference type="Pfam" id="PF08281">
    <property type="entry name" value="Sigma70_r4_2"/>
    <property type="match status" value="1"/>
</dbReference>
<dbReference type="Pfam" id="PF04542">
    <property type="entry name" value="Sigma70_r2"/>
    <property type="match status" value="1"/>
</dbReference>
<accession>A0A1A9KD00</accession>
<dbReference type="InterPro" id="IPR014284">
    <property type="entry name" value="RNA_pol_sigma-70_dom"/>
</dbReference>
<comment type="similarity">
    <text evidence="1">Belongs to the sigma-70 factor family. ECF subfamily.</text>
</comment>
<dbReference type="NCBIfam" id="NF005448">
    <property type="entry name" value="PRK07037.1"/>
    <property type="match status" value="1"/>
</dbReference>
<dbReference type="InterPro" id="IPR013325">
    <property type="entry name" value="RNA_pol_sigma_r2"/>
</dbReference>
<dbReference type="SUPFAM" id="SSF88659">
    <property type="entry name" value="Sigma3 and sigma4 domains of RNA polymerase sigma factors"/>
    <property type="match status" value="1"/>
</dbReference>
<proteinExistence type="inferred from homology"/>
<dbReference type="InterPro" id="IPR013249">
    <property type="entry name" value="RNA_pol_sigma70_r4_t2"/>
</dbReference>
<evidence type="ECO:0000259" key="5">
    <source>
        <dbReference type="Pfam" id="PF04542"/>
    </source>
</evidence>
<dbReference type="InterPro" id="IPR036388">
    <property type="entry name" value="WH-like_DNA-bd_sf"/>
</dbReference>
<evidence type="ECO:0000256" key="2">
    <source>
        <dbReference type="ARBA" id="ARBA00023015"/>
    </source>
</evidence>
<gene>
    <name evidence="7" type="ORF">A9C11_15880</name>
</gene>
<dbReference type="InterPro" id="IPR039425">
    <property type="entry name" value="RNA_pol_sigma-70-like"/>
</dbReference>
<feature type="domain" description="RNA polymerase sigma factor 70 region 4 type 2" evidence="6">
    <location>
        <begin position="117"/>
        <end position="169"/>
    </location>
</feature>
<dbReference type="NCBIfam" id="TIGR02937">
    <property type="entry name" value="sigma70-ECF"/>
    <property type="match status" value="1"/>
</dbReference>
<dbReference type="SUPFAM" id="SSF88946">
    <property type="entry name" value="Sigma2 domain of RNA polymerase sigma factors"/>
    <property type="match status" value="1"/>
</dbReference>
<dbReference type="EMBL" id="CP015878">
    <property type="protein sequence ID" value="ANI15364.1"/>
    <property type="molecule type" value="Genomic_DNA"/>
</dbReference>
<evidence type="ECO:0000313" key="7">
    <source>
        <dbReference type="EMBL" id="ANI15364.1"/>
    </source>
</evidence>
<dbReference type="GO" id="GO:0003677">
    <property type="term" value="F:DNA binding"/>
    <property type="evidence" value="ECO:0007669"/>
    <property type="project" value="InterPro"/>
</dbReference>
<organism evidence="7 8">
    <name type="scientific">Pseudomonas citronellolis</name>
    <dbReference type="NCBI Taxonomy" id="53408"/>
    <lineage>
        <taxon>Bacteria</taxon>
        <taxon>Pseudomonadati</taxon>
        <taxon>Pseudomonadota</taxon>
        <taxon>Gammaproteobacteria</taxon>
        <taxon>Pseudomonadales</taxon>
        <taxon>Pseudomonadaceae</taxon>
        <taxon>Pseudomonas</taxon>
    </lineage>
</organism>
<dbReference type="InterPro" id="IPR007627">
    <property type="entry name" value="RNA_pol_sigma70_r2"/>
</dbReference>
<dbReference type="GO" id="GO:0016987">
    <property type="term" value="F:sigma factor activity"/>
    <property type="evidence" value="ECO:0007669"/>
    <property type="project" value="UniProtKB-KW"/>
</dbReference>
<dbReference type="GO" id="GO:0006352">
    <property type="term" value="P:DNA-templated transcription initiation"/>
    <property type="evidence" value="ECO:0007669"/>
    <property type="project" value="InterPro"/>
</dbReference>
<evidence type="ECO:0000256" key="4">
    <source>
        <dbReference type="ARBA" id="ARBA00023163"/>
    </source>
</evidence>
<protein>
    <submittedName>
        <fullName evidence="7">RNA polymerase factor sigma-70</fullName>
    </submittedName>
</protein>
<dbReference type="Gene3D" id="1.10.10.10">
    <property type="entry name" value="Winged helix-like DNA-binding domain superfamily/Winged helix DNA-binding domain"/>
    <property type="match status" value="1"/>
</dbReference>
<dbReference type="PANTHER" id="PTHR43133">
    <property type="entry name" value="RNA POLYMERASE ECF-TYPE SIGMA FACTO"/>
    <property type="match status" value="1"/>
</dbReference>
<dbReference type="PANTHER" id="PTHR43133:SF63">
    <property type="entry name" value="RNA POLYMERASE SIGMA FACTOR FECI-RELATED"/>
    <property type="match status" value="1"/>
</dbReference>
<sequence length="183" mass="20779">MLDELPTSRYASPLVATFIENRSILVKFASRFLGCRSHAEDVVQDTFFRLQSASSSSIPLKAQMSYLFQVVRNLAIDHYRKQALEQRHTGASQELMEAEAAYGATPETLHINFDTLEQIDEALSQLPERTRYAFEMYRLHGVQQKEIARELGVSPTLVNFMIRDALLHCCASVAKDEQPARRA</sequence>
<dbReference type="RefSeq" id="WP_064583202.1">
    <property type="nucleotide sequence ID" value="NZ_CP015878.1"/>
</dbReference>
<keyword evidence="4" id="KW-0804">Transcription</keyword>
<evidence type="ECO:0000256" key="1">
    <source>
        <dbReference type="ARBA" id="ARBA00010641"/>
    </source>
</evidence>
<keyword evidence="2" id="KW-0805">Transcription regulation</keyword>
<evidence type="ECO:0000259" key="6">
    <source>
        <dbReference type="Pfam" id="PF08281"/>
    </source>
</evidence>
<dbReference type="Gene3D" id="1.10.1740.10">
    <property type="match status" value="1"/>
</dbReference>
<evidence type="ECO:0000313" key="8">
    <source>
        <dbReference type="Proteomes" id="UP000077748"/>
    </source>
</evidence>
<reference evidence="7 8" key="1">
    <citation type="submission" date="2016-05" db="EMBL/GenBank/DDBJ databases">
        <title>Genome Sequence of Pseudomonas citronellolis Strain SJTE-3, an Estrogens and Persistent Organic Pollutants degradation strain.</title>
        <authorList>
            <person name="Liang R."/>
        </authorList>
    </citation>
    <scope>NUCLEOTIDE SEQUENCE [LARGE SCALE GENOMIC DNA]</scope>
    <source>
        <strain evidence="7 8">SJTE-3</strain>
    </source>
</reference>
<feature type="domain" description="RNA polymerase sigma-70 region 2" evidence="5">
    <location>
        <begin position="20"/>
        <end position="83"/>
    </location>
</feature>
<keyword evidence="3" id="KW-0731">Sigma factor</keyword>